<comment type="caution">
    <text evidence="1">The sequence shown here is derived from an EMBL/GenBank/DDBJ whole genome shotgun (WGS) entry which is preliminary data.</text>
</comment>
<gene>
    <name evidence="1" type="ORF">Poly21_14120</name>
</gene>
<accession>A0A5C6C3T4</accession>
<dbReference type="AlphaFoldDB" id="A0A5C6C3T4"/>
<protein>
    <submittedName>
        <fullName evidence="1">Uncharacterized protein</fullName>
    </submittedName>
</protein>
<evidence type="ECO:0000313" key="2">
    <source>
        <dbReference type="Proteomes" id="UP000319908"/>
    </source>
</evidence>
<dbReference type="Proteomes" id="UP000319908">
    <property type="component" value="Unassembled WGS sequence"/>
</dbReference>
<name>A0A5C6C3T4_9BACT</name>
<sequence>MASAPKQIDLTGLRRVHELAAARFPHDYLDVGLGAIGLFLNDPPKNAGYRCTPTNSLTIAGLGVDGIHVGCVTDSHVVDPMAPIVLTIPMAFESPNFIVGETLHDFLCLGCRNGYANLANLHLLFDDTMAYYQGIDDDDFDDRAPKILDMLATELSLEPWADVRQHFDELQSRFMPVLRMPAIP</sequence>
<dbReference type="EMBL" id="SJPU01000001">
    <property type="protein sequence ID" value="TWU19240.1"/>
    <property type="molecule type" value="Genomic_DNA"/>
</dbReference>
<evidence type="ECO:0000313" key="1">
    <source>
        <dbReference type="EMBL" id="TWU19240.1"/>
    </source>
</evidence>
<organism evidence="1 2">
    <name type="scientific">Allorhodopirellula heiligendammensis</name>
    <dbReference type="NCBI Taxonomy" id="2714739"/>
    <lineage>
        <taxon>Bacteria</taxon>
        <taxon>Pseudomonadati</taxon>
        <taxon>Planctomycetota</taxon>
        <taxon>Planctomycetia</taxon>
        <taxon>Pirellulales</taxon>
        <taxon>Pirellulaceae</taxon>
        <taxon>Allorhodopirellula</taxon>
    </lineage>
</organism>
<keyword evidence="2" id="KW-1185">Reference proteome</keyword>
<proteinExistence type="predicted"/>
<reference evidence="1 2" key="1">
    <citation type="journal article" date="2020" name="Antonie Van Leeuwenhoek">
        <title>Rhodopirellula heiligendammensis sp. nov., Rhodopirellula pilleata sp. nov., and Rhodopirellula solitaria sp. nov. isolated from natural or artificial marine surfaces in Northern Germany and California, USA, and emended description of the genus Rhodopirellula.</title>
        <authorList>
            <person name="Kallscheuer N."/>
            <person name="Wiegand S."/>
            <person name="Jogler M."/>
            <person name="Boedeker C."/>
            <person name="Peeters S.H."/>
            <person name="Rast P."/>
            <person name="Heuer A."/>
            <person name="Jetten M.S.M."/>
            <person name="Rohde M."/>
            <person name="Jogler C."/>
        </authorList>
    </citation>
    <scope>NUCLEOTIDE SEQUENCE [LARGE SCALE GENOMIC DNA]</scope>
    <source>
        <strain evidence="1 2">Poly21</strain>
    </source>
</reference>
<dbReference type="OrthoDB" id="264488at2"/>
<dbReference type="RefSeq" id="WP_146406108.1">
    <property type="nucleotide sequence ID" value="NZ_SJPU01000001.1"/>
</dbReference>